<dbReference type="Proteomes" id="UP001060566">
    <property type="component" value="Unassembled WGS sequence"/>
</dbReference>
<keyword evidence="3" id="KW-1185">Reference proteome</keyword>
<dbReference type="EMBL" id="JAOXJG010000005">
    <property type="protein sequence ID" value="MCW1239210.1"/>
    <property type="molecule type" value="Genomic_DNA"/>
</dbReference>
<gene>
    <name evidence="2" type="ORF">NGM45_09010</name>
</gene>
<dbReference type="GeneID" id="301197972"/>
<dbReference type="RefSeq" id="WP_264461532.1">
    <property type="nucleotide sequence ID" value="NZ_JAOXJG010000005.1"/>
</dbReference>
<evidence type="ECO:0000256" key="1">
    <source>
        <dbReference type="SAM" id="MobiDB-lite"/>
    </source>
</evidence>
<proteinExistence type="predicted"/>
<sequence length="210" mass="23419">MSNYYYDRSHKCYRKKQKKCDCDCHCELQYQTVSSGPLFRNANTDFIQVSALNQTDEPQIVTIAVHNYQDTCDGDVYPSYGYLCGELINDDNGGSDDTVRNGNGGCIYCEPEGVTPFIGPVTFTIPPRQLFSLRGFQPQDPIQPTDPVYVVRVTQPTDPIQPQEPFRPVIINTWGINFAGVIQQGNTVLNGQFTPGDPLSPVDSGLIRNK</sequence>
<feature type="region of interest" description="Disordered" evidence="1">
    <location>
        <begin position="189"/>
        <end position="210"/>
    </location>
</feature>
<protein>
    <submittedName>
        <fullName evidence="2">Sodium:proton exchanger</fullName>
    </submittedName>
</protein>
<evidence type="ECO:0000313" key="3">
    <source>
        <dbReference type="Proteomes" id="UP001060566"/>
    </source>
</evidence>
<comment type="caution">
    <text evidence="2">The sequence shown here is derived from an EMBL/GenBank/DDBJ whole genome shotgun (WGS) entry which is preliminary data.</text>
</comment>
<accession>A0ABT3ESJ0</accession>
<reference evidence="2" key="1">
    <citation type="submission" date="2022-10" db="EMBL/GenBank/DDBJ databases">
        <title>De novo draft assembly of the Pseudomonas pretiosus genome isolated from the plants rhizorohere.</title>
        <authorList>
            <person name="Robas M."/>
            <person name="Fernandez V.M."/>
            <person name="Provanza A."/>
            <person name="Jimenez P.A."/>
        </authorList>
    </citation>
    <scope>NUCLEOTIDE SEQUENCE</scope>
    <source>
        <strain evidence="2">SAICEU11T</strain>
    </source>
</reference>
<name>A0ABT3ESJ0_9BACI</name>
<organism evidence="2 3">
    <name type="scientific">Bacillus pretiosus</name>
    <dbReference type="NCBI Taxonomy" id="2983392"/>
    <lineage>
        <taxon>Bacteria</taxon>
        <taxon>Bacillati</taxon>
        <taxon>Bacillota</taxon>
        <taxon>Bacilli</taxon>
        <taxon>Bacillales</taxon>
        <taxon>Bacillaceae</taxon>
        <taxon>Bacillus</taxon>
    </lineage>
</organism>
<evidence type="ECO:0000313" key="2">
    <source>
        <dbReference type="EMBL" id="MCW1239210.1"/>
    </source>
</evidence>